<evidence type="ECO:0000259" key="2">
    <source>
        <dbReference type="Pfam" id="PF04773"/>
    </source>
</evidence>
<dbReference type="EMBL" id="ANHY01000004">
    <property type="protein sequence ID" value="EKV32132.1"/>
    <property type="molecule type" value="Genomic_DNA"/>
</dbReference>
<keyword evidence="4" id="KW-1185">Reference proteome</keyword>
<gene>
    <name evidence="3" type="ORF">C882_3196</name>
</gene>
<dbReference type="AlphaFoldDB" id="K9H3N1"/>
<feature type="signal peptide" evidence="1">
    <location>
        <begin position="1"/>
        <end position="26"/>
    </location>
</feature>
<organism evidence="3 4">
    <name type="scientific">Caenispirillum salinarum AK4</name>
    <dbReference type="NCBI Taxonomy" id="1238182"/>
    <lineage>
        <taxon>Bacteria</taxon>
        <taxon>Pseudomonadati</taxon>
        <taxon>Pseudomonadota</taxon>
        <taxon>Alphaproteobacteria</taxon>
        <taxon>Rhodospirillales</taxon>
        <taxon>Novispirillaceae</taxon>
        <taxon>Caenispirillum</taxon>
    </lineage>
</organism>
<evidence type="ECO:0000313" key="4">
    <source>
        <dbReference type="Proteomes" id="UP000009881"/>
    </source>
</evidence>
<keyword evidence="1" id="KW-0732">Signal</keyword>
<dbReference type="STRING" id="1238182.C882_3196"/>
<protein>
    <recommendedName>
        <fullName evidence="2">FecR protein domain-containing protein</fullName>
    </recommendedName>
</protein>
<accession>K9H3N1</accession>
<comment type="caution">
    <text evidence="3">The sequence shown here is derived from an EMBL/GenBank/DDBJ whole genome shotgun (WGS) entry which is preliminary data.</text>
</comment>
<dbReference type="OrthoDB" id="6038785at2"/>
<feature type="domain" description="FecR protein" evidence="2">
    <location>
        <begin position="71"/>
        <end position="168"/>
    </location>
</feature>
<name>K9H3N1_9PROT</name>
<proteinExistence type="predicted"/>
<dbReference type="Pfam" id="PF04773">
    <property type="entry name" value="FecR"/>
    <property type="match status" value="1"/>
</dbReference>
<evidence type="ECO:0000256" key="1">
    <source>
        <dbReference type="SAM" id="SignalP"/>
    </source>
</evidence>
<evidence type="ECO:0000313" key="3">
    <source>
        <dbReference type="EMBL" id="EKV32132.1"/>
    </source>
</evidence>
<dbReference type="RefSeq" id="WP_009539393.1">
    <property type="nucleotide sequence ID" value="NZ_ANHY01000004.1"/>
</dbReference>
<dbReference type="PANTHER" id="PTHR38731:SF3">
    <property type="entry name" value="BLL6125 PROTEIN"/>
    <property type="match status" value="1"/>
</dbReference>
<dbReference type="PANTHER" id="PTHR38731">
    <property type="entry name" value="LIPL45-RELATED LIPOPROTEIN-RELATED"/>
    <property type="match status" value="1"/>
</dbReference>
<dbReference type="PATRIC" id="fig|1238182.3.peg.944"/>
<dbReference type="InterPro" id="IPR006860">
    <property type="entry name" value="FecR"/>
</dbReference>
<dbReference type="eggNOG" id="COG4254">
    <property type="taxonomic scope" value="Bacteria"/>
</dbReference>
<feature type="chain" id="PRO_5003931460" description="FecR protein domain-containing protein" evidence="1">
    <location>
        <begin position="27"/>
        <end position="216"/>
    </location>
</feature>
<sequence length="216" mass="22307">MRRVLTALTLAAAVLVAVPAAPPVLAQDQQDAAMPGIGPVGIVTRVAREARAERAQQAMALKPSDPVANEDRLTTGPGGRLQVALLDEGTLLLGENAELVVDDLVLGEDETALEMYVDGAFRLISGALRHAEGTRIVTPVATIGIRGTDVWGGVIDGAFSVFLVEGEVSVTTDAGTVILDTPGTGTTVPAADAPPTEPVEWADAKVRRAVATVTFP</sequence>
<reference evidence="3 4" key="1">
    <citation type="journal article" date="2013" name="Genome Announc.">
        <title>Draft Genome Sequence of an Alphaproteobacterium, Caenispirillum salinarum AK4(T), Isolated from a Solar Saltern.</title>
        <authorList>
            <person name="Khatri I."/>
            <person name="Singh A."/>
            <person name="Korpole S."/>
            <person name="Pinnaka A.K."/>
            <person name="Subramanian S."/>
        </authorList>
    </citation>
    <scope>NUCLEOTIDE SEQUENCE [LARGE SCALE GENOMIC DNA]</scope>
    <source>
        <strain evidence="3 4">AK4</strain>
    </source>
</reference>
<dbReference type="Proteomes" id="UP000009881">
    <property type="component" value="Unassembled WGS sequence"/>
</dbReference>